<evidence type="ECO:0000313" key="3">
    <source>
        <dbReference type="Proteomes" id="UP001610334"/>
    </source>
</evidence>
<protein>
    <submittedName>
        <fullName evidence="2">Uncharacterized protein</fullName>
    </submittedName>
</protein>
<name>A0ABR4GSK6_9EURO</name>
<sequence length="185" mass="21557">MGRRSFWCEEDARKKRRERRLASGYISRAHEEEDSTRGKSNRLDETKNLQRQRVTLYTEYLVEENYETPGYVLKIGTPPPDITRIKDFIRWYIASAKDQGRLSADKKLTWIKKTLPADKSSKISKSRSSTLLEMIFETSSPPYGHGTVLSSFMAYLKSPLYSHCKYSSLLEQGSGLLYRMRNIRK</sequence>
<feature type="region of interest" description="Disordered" evidence="1">
    <location>
        <begin position="24"/>
        <end position="47"/>
    </location>
</feature>
<proteinExistence type="predicted"/>
<organism evidence="2 3">
    <name type="scientific">Aspergillus granulosus</name>
    <dbReference type="NCBI Taxonomy" id="176169"/>
    <lineage>
        <taxon>Eukaryota</taxon>
        <taxon>Fungi</taxon>
        <taxon>Dikarya</taxon>
        <taxon>Ascomycota</taxon>
        <taxon>Pezizomycotina</taxon>
        <taxon>Eurotiomycetes</taxon>
        <taxon>Eurotiomycetidae</taxon>
        <taxon>Eurotiales</taxon>
        <taxon>Aspergillaceae</taxon>
        <taxon>Aspergillus</taxon>
        <taxon>Aspergillus subgen. Nidulantes</taxon>
    </lineage>
</organism>
<reference evidence="2 3" key="1">
    <citation type="submission" date="2024-07" db="EMBL/GenBank/DDBJ databases">
        <title>Section-level genome sequencing and comparative genomics of Aspergillus sections Usti and Cavernicolus.</title>
        <authorList>
            <consortium name="Lawrence Berkeley National Laboratory"/>
            <person name="Nybo J.L."/>
            <person name="Vesth T.C."/>
            <person name="Theobald S."/>
            <person name="Frisvad J.C."/>
            <person name="Larsen T.O."/>
            <person name="Kjaerboelling I."/>
            <person name="Rothschild-Mancinelli K."/>
            <person name="Lyhne E.K."/>
            <person name="Kogle M.E."/>
            <person name="Barry K."/>
            <person name="Clum A."/>
            <person name="Na H."/>
            <person name="Ledsgaard L."/>
            <person name="Lin J."/>
            <person name="Lipzen A."/>
            <person name="Kuo A."/>
            <person name="Riley R."/>
            <person name="Mondo S."/>
            <person name="Labutti K."/>
            <person name="Haridas S."/>
            <person name="Pangalinan J."/>
            <person name="Salamov A.A."/>
            <person name="Simmons B.A."/>
            <person name="Magnuson J.K."/>
            <person name="Chen J."/>
            <person name="Drula E."/>
            <person name="Henrissat B."/>
            <person name="Wiebenga A."/>
            <person name="Lubbers R.J."/>
            <person name="Gomes A.C."/>
            <person name="Makela M.R."/>
            <person name="Stajich J."/>
            <person name="Grigoriev I.V."/>
            <person name="Mortensen U.H."/>
            <person name="De Vries R.P."/>
            <person name="Baker S.E."/>
            <person name="Andersen M.R."/>
        </authorList>
    </citation>
    <scope>NUCLEOTIDE SEQUENCE [LARGE SCALE GENOMIC DNA]</scope>
    <source>
        <strain evidence="2 3">CBS 588.65</strain>
    </source>
</reference>
<comment type="caution">
    <text evidence="2">The sequence shown here is derived from an EMBL/GenBank/DDBJ whole genome shotgun (WGS) entry which is preliminary data.</text>
</comment>
<feature type="compositionally biased region" description="Basic and acidic residues" evidence="1">
    <location>
        <begin position="28"/>
        <end position="47"/>
    </location>
</feature>
<keyword evidence="3" id="KW-1185">Reference proteome</keyword>
<gene>
    <name evidence="2" type="ORF">BJX63DRAFT_426349</name>
</gene>
<accession>A0ABR4GSK6</accession>
<dbReference type="Proteomes" id="UP001610334">
    <property type="component" value="Unassembled WGS sequence"/>
</dbReference>
<evidence type="ECO:0000313" key="2">
    <source>
        <dbReference type="EMBL" id="KAL2802048.1"/>
    </source>
</evidence>
<dbReference type="EMBL" id="JBFXLT010000213">
    <property type="protein sequence ID" value="KAL2802048.1"/>
    <property type="molecule type" value="Genomic_DNA"/>
</dbReference>
<evidence type="ECO:0000256" key="1">
    <source>
        <dbReference type="SAM" id="MobiDB-lite"/>
    </source>
</evidence>